<dbReference type="WBParaSite" id="PgB05_g013_t02">
    <property type="protein sequence ID" value="PgB05_g013_t02"/>
    <property type="gene ID" value="PgB05_g013"/>
</dbReference>
<dbReference type="InterPro" id="IPR002048">
    <property type="entry name" value="EF_hand_dom"/>
</dbReference>
<evidence type="ECO:0000256" key="1">
    <source>
        <dbReference type="ARBA" id="ARBA00022729"/>
    </source>
</evidence>
<keyword evidence="5" id="KW-1185">Reference proteome</keyword>
<name>A0A914ZJ02_PARUN</name>
<sequence length="192" mass="21850">FSCDNFKFESVDIMIIGFIECKLHDTGISQTSLCSYSHRTRMTSSIATFLACSSMLIYVKVVHLHEQSTSADETRHKFAANEAIHDKKHLKQHLENKINVNEEWDIEKESFYYFSMNDLNHDQRIDGLEILKAIVHTHPQDPNPSAQISENTLEEMVDAVLKDIDINNDGVIDFAEYTLKQNASTSSPSSPI</sequence>
<evidence type="ECO:0000256" key="2">
    <source>
        <dbReference type="ARBA" id="ARBA00022737"/>
    </source>
</evidence>
<reference evidence="6 7" key="1">
    <citation type="submission" date="2022-11" db="UniProtKB">
        <authorList>
            <consortium name="WormBaseParasite"/>
        </authorList>
    </citation>
    <scope>IDENTIFICATION</scope>
</reference>
<keyword evidence="2" id="KW-0677">Repeat</keyword>
<organism evidence="5 7">
    <name type="scientific">Parascaris univalens</name>
    <name type="common">Nematode worm</name>
    <dbReference type="NCBI Taxonomy" id="6257"/>
    <lineage>
        <taxon>Eukaryota</taxon>
        <taxon>Metazoa</taxon>
        <taxon>Ecdysozoa</taxon>
        <taxon>Nematoda</taxon>
        <taxon>Chromadorea</taxon>
        <taxon>Rhabditida</taxon>
        <taxon>Spirurina</taxon>
        <taxon>Ascaridomorpha</taxon>
        <taxon>Ascaridoidea</taxon>
        <taxon>Ascarididae</taxon>
        <taxon>Parascaris</taxon>
    </lineage>
</organism>
<keyword evidence="1" id="KW-0732">Signal</keyword>
<dbReference type="InterPro" id="IPR018247">
    <property type="entry name" value="EF_Hand_1_Ca_BS"/>
</dbReference>
<dbReference type="Proteomes" id="UP000887569">
    <property type="component" value="Unplaced"/>
</dbReference>
<proteinExistence type="predicted"/>
<evidence type="ECO:0000259" key="4">
    <source>
        <dbReference type="PROSITE" id="PS50222"/>
    </source>
</evidence>
<feature type="domain" description="EF-hand" evidence="4">
    <location>
        <begin position="152"/>
        <end position="187"/>
    </location>
</feature>
<evidence type="ECO:0000256" key="3">
    <source>
        <dbReference type="ARBA" id="ARBA00022837"/>
    </source>
</evidence>
<dbReference type="InterPro" id="IPR011992">
    <property type="entry name" value="EF-hand-dom_pair"/>
</dbReference>
<dbReference type="PROSITE" id="PS50222">
    <property type="entry name" value="EF_HAND_2"/>
    <property type="match status" value="1"/>
</dbReference>
<protein>
    <submittedName>
        <fullName evidence="6 7">EF-hand domain-containing protein</fullName>
    </submittedName>
</protein>
<dbReference type="WBParaSite" id="PgB05_g013_t01">
    <property type="protein sequence ID" value="PgB05_g013_t01"/>
    <property type="gene ID" value="PgB05_g013"/>
</dbReference>
<dbReference type="Gene3D" id="1.10.238.10">
    <property type="entry name" value="EF-hand"/>
    <property type="match status" value="1"/>
</dbReference>
<dbReference type="SUPFAM" id="SSF47473">
    <property type="entry name" value="EF-hand"/>
    <property type="match status" value="1"/>
</dbReference>
<keyword evidence="3" id="KW-0106">Calcium</keyword>
<dbReference type="GO" id="GO:0005509">
    <property type="term" value="F:calcium ion binding"/>
    <property type="evidence" value="ECO:0007669"/>
    <property type="project" value="InterPro"/>
</dbReference>
<dbReference type="PANTHER" id="PTHR23104">
    <property type="entry name" value="MULTIPLE COAGULATION FACTOR DEFICIENCY PROTEIN 2 NEURAL STEM CELL DERIVED NEURONAL SURVIVAL PROTEIN"/>
    <property type="match status" value="1"/>
</dbReference>
<dbReference type="PROSITE" id="PS00018">
    <property type="entry name" value="EF_HAND_1"/>
    <property type="match status" value="2"/>
</dbReference>
<dbReference type="PANTHER" id="PTHR23104:SF12">
    <property type="entry name" value="EF-HAND DOMAIN-CONTAINING PROTEIN"/>
    <property type="match status" value="1"/>
</dbReference>
<dbReference type="Pfam" id="PF13499">
    <property type="entry name" value="EF-hand_7"/>
    <property type="match status" value="1"/>
</dbReference>
<evidence type="ECO:0000313" key="7">
    <source>
        <dbReference type="WBParaSite" id="PgB05_g013_t02"/>
    </source>
</evidence>
<evidence type="ECO:0000313" key="6">
    <source>
        <dbReference type="WBParaSite" id="PgB05_g013_t01"/>
    </source>
</evidence>
<evidence type="ECO:0000313" key="5">
    <source>
        <dbReference type="Proteomes" id="UP000887569"/>
    </source>
</evidence>
<dbReference type="InterPro" id="IPR052110">
    <property type="entry name" value="MCFD2-like"/>
</dbReference>
<dbReference type="AlphaFoldDB" id="A0A914ZJ02"/>
<accession>A0A914ZJ02</accession>